<name>A0ABS4H4F8_9BACL</name>
<proteinExistence type="predicted"/>
<feature type="transmembrane region" description="Helical" evidence="1">
    <location>
        <begin position="176"/>
        <end position="195"/>
    </location>
</feature>
<dbReference type="RefSeq" id="WP_209848560.1">
    <property type="nucleotide sequence ID" value="NZ_CBCRVE010000006.1"/>
</dbReference>
<dbReference type="Proteomes" id="UP001519273">
    <property type="component" value="Unassembled WGS sequence"/>
</dbReference>
<sequence length="262" mass="29164">MRKYIAIFKSQIQITFAYSAWFWASMISAVFQLIILFYFWHAVYQNSDTIGNMNIKQMITYVMIATILGKFMNGAGSQLAGDIRTGQIATELMRPYNLLHKLMAMDLGGKTSDFIQSAVPLLVVAGLFFSITLPESLTAGILFVVSSILGILLAGVFDLIIGLLAFWTINTWGLRILRNAIVLFFSGSLIPISLFPPSMQLISQYLPFQSMVYVPVSIYTGAISGQDAWMAMGAQLFWIVFIYAVLRASWSQALRKVTIFGG</sequence>
<evidence type="ECO:0000313" key="3">
    <source>
        <dbReference type="Proteomes" id="UP001519273"/>
    </source>
</evidence>
<keyword evidence="1" id="KW-1133">Transmembrane helix</keyword>
<feature type="transmembrane region" description="Helical" evidence="1">
    <location>
        <begin position="228"/>
        <end position="246"/>
    </location>
</feature>
<gene>
    <name evidence="2" type="ORF">J2Z20_001867</name>
</gene>
<dbReference type="InterPro" id="IPR010390">
    <property type="entry name" value="ABC-2_transporter-like"/>
</dbReference>
<evidence type="ECO:0000313" key="2">
    <source>
        <dbReference type="EMBL" id="MBP1936985.1"/>
    </source>
</evidence>
<feature type="transmembrane region" description="Helical" evidence="1">
    <location>
        <begin position="114"/>
        <end position="133"/>
    </location>
</feature>
<keyword evidence="1" id="KW-0472">Membrane</keyword>
<comment type="caution">
    <text evidence="2">The sequence shown here is derived from an EMBL/GenBank/DDBJ whole genome shotgun (WGS) entry which is preliminary data.</text>
</comment>
<dbReference type="PANTHER" id="PTHR36832">
    <property type="entry name" value="SLR1174 PROTEIN-RELATED"/>
    <property type="match status" value="1"/>
</dbReference>
<reference evidence="2 3" key="1">
    <citation type="submission" date="2021-03" db="EMBL/GenBank/DDBJ databases">
        <title>Genomic Encyclopedia of Type Strains, Phase IV (KMG-IV): sequencing the most valuable type-strain genomes for metagenomic binning, comparative biology and taxonomic classification.</title>
        <authorList>
            <person name="Goeker M."/>
        </authorList>
    </citation>
    <scope>NUCLEOTIDE SEQUENCE [LARGE SCALE GENOMIC DNA]</scope>
    <source>
        <strain evidence="2 3">DSM 23491</strain>
    </source>
</reference>
<dbReference type="EMBL" id="JAGGKP010000003">
    <property type="protein sequence ID" value="MBP1936985.1"/>
    <property type="molecule type" value="Genomic_DNA"/>
</dbReference>
<evidence type="ECO:0000256" key="1">
    <source>
        <dbReference type="SAM" id="Phobius"/>
    </source>
</evidence>
<dbReference type="PANTHER" id="PTHR36832:SF1">
    <property type="entry name" value="SLR1174 PROTEIN"/>
    <property type="match status" value="1"/>
</dbReference>
<protein>
    <submittedName>
        <fullName evidence="2">ABC-2 type transport system permease protein</fullName>
    </submittedName>
</protein>
<feature type="transmembrane region" description="Helical" evidence="1">
    <location>
        <begin position="20"/>
        <end position="40"/>
    </location>
</feature>
<dbReference type="Pfam" id="PF06182">
    <property type="entry name" value="ABC2_membrane_6"/>
    <property type="match status" value="1"/>
</dbReference>
<keyword evidence="1" id="KW-0812">Transmembrane</keyword>
<keyword evidence="3" id="KW-1185">Reference proteome</keyword>
<feature type="transmembrane region" description="Helical" evidence="1">
    <location>
        <begin position="140"/>
        <end position="170"/>
    </location>
</feature>
<accession>A0ABS4H4F8</accession>
<organism evidence="2 3">
    <name type="scientific">Paenibacillus sediminis</name>
    <dbReference type="NCBI Taxonomy" id="664909"/>
    <lineage>
        <taxon>Bacteria</taxon>
        <taxon>Bacillati</taxon>
        <taxon>Bacillota</taxon>
        <taxon>Bacilli</taxon>
        <taxon>Bacillales</taxon>
        <taxon>Paenibacillaceae</taxon>
        <taxon>Paenibacillus</taxon>
    </lineage>
</organism>